<protein>
    <submittedName>
        <fullName evidence="7">Transcriptional regulator, LysR family</fullName>
    </submittedName>
</protein>
<evidence type="ECO:0000259" key="6">
    <source>
        <dbReference type="PROSITE" id="PS50931"/>
    </source>
</evidence>
<dbReference type="HOGENOM" id="CLU_039613_6_2_9"/>
<feature type="transmembrane region" description="Helical" evidence="5">
    <location>
        <begin position="95"/>
        <end position="112"/>
    </location>
</feature>
<reference evidence="7 8" key="1">
    <citation type="journal article" date="2015" name="Genome Announc.">
        <title>Complete Genome Sequence of Pelosinus fermentans JBW45, a Member of a Remarkably Competitive Group of Negativicutes in the Firmicutes Phylum.</title>
        <authorList>
            <person name="De Leon K.B."/>
            <person name="Utturkar S.M."/>
            <person name="Camilleri L.B."/>
            <person name="Elias D.A."/>
            <person name="Arkin A.P."/>
            <person name="Fields M.W."/>
            <person name="Brown S.D."/>
            <person name="Wall J.D."/>
        </authorList>
    </citation>
    <scope>NUCLEOTIDE SEQUENCE [LARGE SCALE GENOMIC DNA]</scope>
    <source>
        <strain evidence="7 8">JBW45</strain>
    </source>
</reference>
<keyword evidence="5" id="KW-0472">Membrane</keyword>
<dbReference type="GO" id="GO:0003677">
    <property type="term" value="F:DNA binding"/>
    <property type="evidence" value="ECO:0007669"/>
    <property type="project" value="UniProtKB-KW"/>
</dbReference>
<dbReference type="Gene3D" id="3.40.190.290">
    <property type="match status" value="1"/>
</dbReference>
<dbReference type="Proteomes" id="UP000005361">
    <property type="component" value="Chromosome"/>
</dbReference>
<dbReference type="PRINTS" id="PR00039">
    <property type="entry name" value="HTHLYSR"/>
</dbReference>
<keyword evidence="3" id="KW-0238">DNA-binding</keyword>
<keyword evidence="4" id="KW-0804">Transcription</keyword>
<dbReference type="PANTHER" id="PTHR30419">
    <property type="entry name" value="HTH-TYPE TRANSCRIPTIONAL REGULATOR YBHD"/>
    <property type="match status" value="1"/>
</dbReference>
<keyword evidence="2" id="KW-0805">Transcription regulation</keyword>
<dbReference type="GO" id="GO:0005829">
    <property type="term" value="C:cytosol"/>
    <property type="evidence" value="ECO:0007669"/>
    <property type="project" value="TreeGrafter"/>
</dbReference>
<organism evidence="7 8">
    <name type="scientific">Pelosinus fermentans JBW45</name>
    <dbReference type="NCBI Taxonomy" id="1192197"/>
    <lineage>
        <taxon>Bacteria</taxon>
        <taxon>Bacillati</taxon>
        <taxon>Bacillota</taxon>
        <taxon>Negativicutes</taxon>
        <taxon>Selenomonadales</taxon>
        <taxon>Sporomusaceae</taxon>
        <taxon>Pelosinus</taxon>
    </lineage>
</organism>
<dbReference type="PROSITE" id="PS50931">
    <property type="entry name" value="HTH_LYSR"/>
    <property type="match status" value="1"/>
</dbReference>
<accession>I9NPR2</accession>
<name>I9NPR2_9FIRM</name>
<evidence type="ECO:0000256" key="5">
    <source>
        <dbReference type="SAM" id="Phobius"/>
    </source>
</evidence>
<dbReference type="KEGG" id="pft:JBW_04345"/>
<keyword evidence="5" id="KW-0812">Transmembrane</keyword>
<dbReference type="AlphaFoldDB" id="I9NPR2"/>
<evidence type="ECO:0000256" key="2">
    <source>
        <dbReference type="ARBA" id="ARBA00023015"/>
    </source>
</evidence>
<dbReference type="GO" id="GO:0003700">
    <property type="term" value="F:DNA-binding transcription factor activity"/>
    <property type="evidence" value="ECO:0007669"/>
    <property type="project" value="InterPro"/>
</dbReference>
<evidence type="ECO:0000313" key="7">
    <source>
        <dbReference type="EMBL" id="AJQ29676.1"/>
    </source>
</evidence>
<dbReference type="InterPro" id="IPR036388">
    <property type="entry name" value="WH-like_DNA-bd_sf"/>
</dbReference>
<dbReference type="CDD" id="cd05466">
    <property type="entry name" value="PBP2_LTTR_substrate"/>
    <property type="match status" value="1"/>
</dbReference>
<dbReference type="InterPro" id="IPR005119">
    <property type="entry name" value="LysR_subst-bd"/>
</dbReference>
<dbReference type="InterPro" id="IPR050950">
    <property type="entry name" value="HTH-type_LysR_regulators"/>
</dbReference>
<gene>
    <name evidence="7" type="ORF">JBW_04345</name>
</gene>
<evidence type="ECO:0000256" key="3">
    <source>
        <dbReference type="ARBA" id="ARBA00023125"/>
    </source>
</evidence>
<reference evidence="8" key="2">
    <citation type="submission" date="2015-02" db="EMBL/GenBank/DDBJ databases">
        <title>Complete Genome Sequence of Pelosinus fermentans JBW45.</title>
        <authorList>
            <person name="De Leon K.B."/>
            <person name="Utturkar S.M."/>
            <person name="Camilleri L.B."/>
            <person name="Arkin A.P."/>
            <person name="Fields M.W."/>
            <person name="Brown S.D."/>
            <person name="Wall J.D."/>
        </authorList>
    </citation>
    <scope>NUCLEOTIDE SEQUENCE [LARGE SCALE GENOMIC DNA]</scope>
    <source>
        <strain evidence="8">JBW45</strain>
    </source>
</reference>
<dbReference type="Gene3D" id="1.10.10.10">
    <property type="entry name" value="Winged helix-like DNA-binding domain superfamily/Winged helix DNA-binding domain"/>
    <property type="match status" value="1"/>
</dbReference>
<dbReference type="InterPro" id="IPR000847">
    <property type="entry name" value="LysR_HTH_N"/>
</dbReference>
<proteinExistence type="inferred from homology"/>
<dbReference type="Pfam" id="PF03466">
    <property type="entry name" value="LysR_substrate"/>
    <property type="match status" value="1"/>
</dbReference>
<dbReference type="STRING" id="1192197.JBW_04345"/>
<evidence type="ECO:0000313" key="8">
    <source>
        <dbReference type="Proteomes" id="UP000005361"/>
    </source>
</evidence>
<evidence type="ECO:0000256" key="4">
    <source>
        <dbReference type="ARBA" id="ARBA00023163"/>
    </source>
</evidence>
<keyword evidence="5" id="KW-1133">Transmembrane helix</keyword>
<comment type="similarity">
    <text evidence="1">Belongs to the LysR transcriptional regulatory family.</text>
</comment>
<dbReference type="EMBL" id="CP010978">
    <property type="protein sequence ID" value="AJQ29676.1"/>
    <property type="molecule type" value="Genomic_DNA"/>
</dbReference>
<feature type="domain" description="HTH lysR-type" evidence="6">
    <location>
        <begin position="3"/>
        <end position="60"/>
    </location>
</feature>
<dbReference type="SUPFAM" id="SSF53850">
    <property type="entry name" value="Periplasmic binding protein-like II"/>
    <property type="match status" value="1"/>
</dbReference>
<dbReference type="SUPFAM" id="SSF46785">
    <property type="entry name" value="Winged helix' DNA-binding domain"/>
    <property type="match status" value="1"/>
</dbReference>
<dbReference type="RefSeq" id="WP_007957983.1">
    <property type="nucleotide sequence ID" value="NZ_CP010978.1"/>
</dbReference>
<evidence type="ECO:0000256" key="1">
    <source>
        <dbReference type="ARBA" id="ARBA00009437"/>
    </source>
</evidence>
<sequence>MAVTERELLYVKIIVEERSISKAAKKLFLTQPSLSNCIQKIEMQLGTKLFKRTNTGLIPTFAGERYYQVAVDIMKIYNDFEIEVSDINSLKKGRIVLGITLYLATYVLPIILPKFKERCPNIEVYIVERNSTELDKALASGEIDFAIMHTFPFCKHSHSKNVDIYPLFKEPFLLVTAKDHPLRQYAVYNDLEYPQIDLTLFANEPFILLNKEQKIRHVSDSILQKANINPIIILTTKSYETARRLSCEGIGITFVPLQYLQIFSGIYQPAYYYIDEKYEPYWTMCVAVQKNAYISKAAQLFIQIVNERFGSTPSE</sequence>
<dbReference type="InterPro" id="IPR036390">
    <property type="entry name" value="WH_DNA-bd_sf"/>
</dbReference>
<dbReference type="Pfam" id="PF00126">
    <property type="entry name" value="HTH_1"/>
    <property type="match status" value="1"/>
</dbReference>